<dbReference type="Proteomes" id="UP001500064">
    <property type="component" value="Unassembled WGS sequence"/>
</dbReference>
<organism evidence="3 4">
    <name type="scientific">Nonomuraea maheshkhaliensis</name>
    <dbReference type="NCBI Taxonomy" id="419590"/>
    <lineage>
        <taxon>Bacteria</taxon>
        <taxon>Bacillati</taxon>
        <taxon>Actinomycetota</taxon>
        <taxon>Actinomycetes</taxon>
        <taxon>Streptosporangiales</taxon>
        <taxon>Streptosporangiaceae</taxon>
        <taxon>Nonomuraea</taxon>
    </lineage>
</organism>
<gene>
    <name evidence="3" type="ORF">GCM10009733_005560</name>
</gene>
<evidence type="ECO:0008006" key="5">
    <source>
        <dbReference type="Google" id="ProtNLM"/>
    </source>
</evidence>
<evidence type="ECO:0000313" key="4">
    <source>
        <dbReference type="Proteomes" id="UP001500064"/>
    </source>
</evidence>
<dbReference type="Gene3D" id="1.10.150.130">
    <property type="match status" value="1"/>
</dbReference>
<keyword evidence="1" id="KW-0238">DNA-binding</keyword>
<sequence>MARVRDLWTKTVIGPDGEKKREPTSRHGNGRRWLAVWIGPDGKDQTKAFAKKSDAEKHATAMEADQLRGVYIDPKRGQAKLRQYAEETWLPALVHLRANSLETYRSHLNTHIYPAFGVRRPADRLARPYRHEELRRHSEGLPRALHGRHGLRCPACAHAGGGGRWRRPRQSLPAGSTPPGGGSRRGASADPVRAGARRCHHAEVPPGGLARVRPRLTGR</sequence>
<evidence type="ECO:0000256" key="1">
    <source>
        <dbReference type="ARBA" id="ARBA00023125"/>
    </source>
</evidence>
<keyword evidence="4" id="KW-1185">Reference proteome</keyword>
<evidence type="ECO:0000256" key="2">
    <source>
        <dbReference type="SAM" id="MobiDB-lite"/>
    </source>
</evidence>
<name>A0ABN2EN02_9ACTN</name>
<dbReference type="EMBL" id="BAAAMU010000002">
    <property type="protein sequence ID" value="GAA1612409.1"/>
    <property type="molecule type" value="Genomic_DNA"/>
</dbReference>
<accession>A0ABN2EN02</accession>
<comment type="caution">
    <text evidence="3">The sequence shown here is derived from an EMBL/GenBank/DDBJ whole genome shotgun (WGS) entry which is preliminary data.</text>
</comment>
<feature type="region of interest" description="Disordered" evidence="2">
    <location>
        <begin position="159"/>
        <end position="219"/>
    </location>
</feature>
<evidence type="ECO:0000313" key="3">
    <source>
        <dbReference type="EMBL" id="GAA1612409.1"/>
    </source>
</evidence>
<reference evidence="3 4" key="1">
    <citation type="journal article" date="2019" name="Int. J. Syst. Evol. Microbiol.">
        <title>The Global Catalogue of Microorganisms (GCM) 10K type strain sequencing project: providing services to taxonomists for standard genome sequencing and annotation.</title>
        <authorList>
            <consortium name="The Broad Institute Genomics Platform"/>
            <consortium name="The Broad Institute Genome Sequencing Center for Infectious Disease"/>
            <person name="Wu L."/>
            <person name="Ma J."/>
        </authorList>
    </citation>
    <scope>NUCLEOTIDE SEQUENCE [LARGE SCALE GENOMIC DNA]</scope>
    <source>
        <strain evidence="3 4">JCM 13929</strain>
    </source>
</reference>
<dbReference type="InterPro" id="IPR010998">
    <property type="entry name" value="Integrase_recombinase_N"/>
</dbReference>
<proteinExistence type="predicted"/>
<protein>
    <recommendedName>
        <fullName evidence="5">Core-binding (CB) domain-containing protein</fullName>
    </recommendedName>
</protein>